<name>A0A6J1Q6N7_9HYME</name>
<dbReference type="RefSeq" id="XP_024877086.1">
    <property type="nucleotide sequence ID" value="XM_025021318.1"/>
</dbReference>
<feature type="compositionally biased region" description="Pro residues" evidence="1">
    <location>
        <begin position="38"/>
        <end position="48"/>
    </location>
</feature>
<protein>
    <submittedName>
        <fullName evidence="3">Matrix metalloproteinase-19-like</fullName>
    </submittedName>
</protein>
<dbReference type="AlphaFoldDB" id="A0A6J1Q6N7"/>
<dbReference type="Proteomes" id="UP000504618">
    <property type="component" value="Unplaced"/>
</dbReference>
<feature type="region of interest" description="Disordered" evidence="1">
    <location>
        <begin position="25"/>
        <end position="49"/>
    </location>
</feature>
<accession>A0A6J1Q6N7</accession>
<reference evidence="3" key="1">
    <citation type="submission" date="2025-08" db="UniProtKB">
        <authorList>
            <consortium name="RefSeq"/>
        </authorList>
    </citation>
    <scope>IDENTIFICATION</scope>
    <source>
        <tissue evidence="3">Whole body</tissue>
    </source>
</reference>
<dbReference type="GeneID" id="112457972"/>
<proteinExistence type="predicted"/>
<gene>
    <name evidence="3" type="primary">LOC112457972</name>
</gene>
<evidence type="ECO:0000313" key="2">
    <source>
        <dbReference type="Proteomes" id="UP000504618"/>
    </source>
</evidence>
<organism evidence="2 3">
    <name type="scientific">Temnothorax curvispinosus</name>
    <dbReference type="NCBI Taxonomy" id="300111"/>
    <lineage>
        <taxon>Eukaryota</taxon>
        <taxon>Metazoa</taxon>
        <taxon>Ecdysozoa</taxon>
        <taxon>Arthropoda</taxon>
        <taxon>Hexapoda</taxon>
        <taxon>Insecta</taxon>
        <taxon>Pterygota</taxon>
        <taxon>Neoptera</taxon>
        <taxon>Endopterygota</taxon>
        <taxon>Hymenoptera</taxon>
        <taxon>Apocrita</taxon>
        <taxon>Aculeata</taxon>
        <taxon>Formicoidea</taxon>
        <taxon>Formicidae</taxon>
        <taxon>Myrmicinae</taxon>
        <taxon>Temnothorax</taxon>
    </lineage>
</organism>
<evidence type="ECO:0000313" key="3">
    <source>
        <dbReference type="RefSeq" id="XP_024877086.1"/>
    </source>
</evidence>
<keyword evidence="2" id="KW-1185">Reference proteome</keyword>
<feature type="compositionally biased region" description="Basic and acidic residues" evidence="1">
    <location>
        <begin position="26"/>
        <end position="36"/>
    </location>
</feature>
<dbReference type="OrthoDB" id="7550572at2759"/>
<sequence length="93" mass="10740">MFAIQPDQQYPVKLDQNDIADIQRLYGEKSTNEFPRRTPAPPPPPPSPDLCSLDRVNGILILENQMYISYKRYVWSINLDGRTYNGPLAFRIT</sequence>
<evidence type="ECO:0000256" key="1">
    <source>
        <dbReference type="SAM" id="MobiDB-lite"/>
    </source>
</evidence>